<dbReference type="Pfam" id="PF13527">
    <property type="entry name" value="Acetyltransf_9"/>
    <property type="match status" value="1"/>
</dbReference>
<dbReference type="Gene3D" id="3.40.630.30">
    <property type="match status" value="1"/>
</dbReference>
<comment type="caution">
    <text evidence="2">The sequence shown here is derived from an EMBL/GenBank/DDBJ whole genome shotgun (WGS) entry which is preliminary data.</text>
</comment>
<dbReference type="Proteomes" id="UP001595547">
    <property type="component" value="Unassembled WGS sequence"/>
</dbReference>
<evidence type="ECO:0000313" key="2">
    <source>
        <dbReference type="EMBL" id="MFC3183009.1"/>
    </source>
</evidence>
<evidence type="ECO:0000313" key="3">
    <source>
        <dbReference type="Proteomes" id="UP001595547"/>
    </source>
</evidence>
<dbReference type="PROSITE" id="PS51186">
    <property type="entry name" value="GNAT"/>
    <property type="match status" value="1"/>
</dbReference>
<dbReference type="EC" id="2.3.1.-" evidence="2"/>
<protein>
    <submittedName>
        <fullName evidence="2">GNAT family N-acetyltransferase</fullName>
        <ecNumber evidence="2">2.3.1.-</ecNumber>
    </submittedName>
</protein>
<dbReference type="CDD" id="cd04301">
    <property type="entry name" value="NAT_SF"/>
    <property type="match status" value="1"/>
</dbReference>
<dbReference type="SUPFAM" id="SSF55729">
    <property type="entry name" value="Acyl-CoA N-acyltransferases (Nat)"/>
    <property type="match status" value="1"/>
</dbReference>
<dbReference type="EMBL" id="JBHRTO010000002">
    <property type="protein sequence ID" value="MFC3183009.1"/>
    <property type="molecule type" value="Genomic_DNA"/>
</dbReference>
<name>A0ABV7J7W3_9RHOB</name>
<gene>
    <name evidence="2" type="ORF">ACFOGH_18565</name>
</gene>
<sequence>MIEIIPEWALTAADETQIAHLLTLCFGDNFDQRSYLRQRPHLRVIHRDQGQITAHIAILLRAVRLGPDMVDTAGLAEVCTHPNQRGQGLASRLLQTAIRHCRTSPAQFLTLFGTAPLYAGHGFAGHSNILTFVEMTNTHTTAITTEPAETLMVLPLRAQIWPATAPLDMLGPLF</sequence>
<proteinExistence type="predicted"/>
<feature type="domain" description="N-acetyltransferase" evidence="1">
    <location>
        <begin position="5"/>
        <end position="157"/>
    </location>
</feature>
<evidence type="ECO:0000259" key="1">
    <source>
        <dbReference type="PROSITE" id="PS51186"/>
    </source>
</evidence>
<organism evidence="2 3">
    <name type="scientific">Cypionkella sinensis</name>
    <dbReference type="NCBI Taxonomy" id="1756043"/>
    <lineage>
        <taxon>Bacteria</taxon>
        <taxon>Pseudomonadati</taxon>
        <taxon>Pseudomonadota</taxon>
        <taxon>Alphaproteobacteria</taxon>
        <taxon>Rhodobacterales</taxon>
        <taxon>Paracoccaceae</taxon>
        <taxon>Cypionkella</taxon>
    </lineage>
</organism>
<dbReference type="InterPro" id="IPR000182">
    <property type="entry name" value="GNAT_dom"/>
</dbReference>
<dbReference type="GO" id="GO:0016746">
    <property type="term" value="F:acyltransferase activity"/>
    <property type="evidence" value="ECO:0007669"/>
    <property type="project" value="UniProtKB-KW"/>
</dbReference>
<keyword evidence="2" id="KW-0808">Transferase</keyword>
<dbReference type="RefSeq" id="WP_380074664.1">
    <property type="nucleotide sequence ID" value="NZ_JBHRTO010000002.1"/>
</dbReference>
<accession>A0ABV7J7W3</accession>
<dbReference type="InterPro" id="IPR016181">
    <property type="entry name" value="Acyl_CoA_acyltransferase"/>
</dbReference>
<keyword evidence="2" id="KW-0012">Acyltransferase</keyword>
<reference evidence="3" key="1">
    <citation type="journal article" date="2019" name="Int. J. Syst. Evol. Microbiol.">
        <title>The Global Catalogue of Microorganisms (GCM) 10K type strain sequencing project: providing services to taxonomists for standard genome sequencing and annotation.</title>
        <authorList>
            <consortium name="The Broad Institute Genomics Platform"/>
            <consortium name="The Broad Institute Genome Sequencing Center for Infectious Disease"/>
            <person name="Wu L."/>
            <person name="Ma J."/>
        </authorList>
    </citation>
    <scope>NUCLEOTIDE SEQUENCE [LARGE SCALE GENOMIC DNA]</scope>
    <source>
        <strain evidence="3">KCTC 52039</strain>
    </source>
</reference>
<keyword evidence="3" id="KW-1185">Reference proteome</keyword>